<feature type="chain" id="PRO_5010179809" evidence="3">
    <location>
        <begin position="30"/>
        <end position="271"/>
    </location>
</feature>
<dbReference type="GO" id="GO:0019433">
    <property type="term" value="P:triglyceride catabolic process"/>
    <property type="evidence" value="ECO:0007669"/>
    <property type="project" value="TreeGrafter"/>
</dbReference>
<dbReference type="PROSITE" id="PS51257">
    <property type="entry name" value="PROKAR_LIPOPROTEIN"/>
    <property type="match status" value="1"/>
</dbReference>
<feature type="signal peptide" evidence="3">
    <location>
        <begin position="1"/>
        <end position="29"/>
    </location>
</feature>
<dbReference type="InterPro" id="IPR037460">
    <property type="entry name" value="SEST-like"/>
</dbReference>
<evidence type="ECO:0000313" key="6">
    <source>
        <dbReference type="Proteomes" id="UP000182375"/>
    </source>
</evidence>
<keyword evidence="3" id="KW-0732">Signal</keyword>
<dbReference type="Proteomes" id="UP000182375">
    <property type="component" value="Unassembled WGS sequence"/>
</dbReference>
<feature type="disulfide bond" evidence="2">
    <location>
        <begin position="129"/>
        <end position="137"/>
    </location>
</feature>
<evidence type="ECO:0000256" key="2">
    <source>
        <dbReference type="PIRSR" id="PIRSR637460-2"/>
    </source>
</evidence>
<reference evidence="5 6" key="1">
    <citation type="submission" date="2016-10" db="EMBL/GenBank/DDBJ databases">
        <authorList>
            <person name="de Groot N.N."/>
        </authorList>
    </citation>
    <scope>NUCLEOTIDE SEQUENCE [LARGE SCALE GENOMIC DNA]</scope>
    <source>
        <strain evidence="5 6">DSM 40306</strain>
    </source>
</reference>
<organism evidence="5 6">
    <name type="scientific">Streptomyces misionensis</name>
    <dbReference type="NCBI Taxonomy" id="67331"/>
    <lineage>
        <taxon>Bacteria</taxon>
        <taxon>Bacillati</taxon>
        <taxon>Actinomycetota</taxon>
        <taxon>Actinomycetes</taxon>
        <taxon>Kitasatosporales</taxon>
        <taxon>Streptomycetaceae</taxon>
        <taxon>Streptomyces</taxon>
    </lineage>
</organism>
<dbReference type="RefSeq" id="WP_070024899.1">
    <property type="nucleotide sequence ID" value="NZ_FNTD01000004.1"/>
</dbReference>
<dbReference type="AlphaFoldDB" id="A0A1H4NL42"/>
<sequence>MRPFRIQSWAAAVLLAGACALTGPTTAPAAQGAPGRTAVAYVALGDSYSAGVGAGSYLGSGAECLRSSKAYPALWASAHASSFAFVACNGAKTGDVLAKQLGPLDARTDLVSITAGGSDASWAKVMGICALPGTTTCMSAIGNARDYVDKNLPANLDRLYSAIRSKAPSAHVVVLGYPHFYQLHGTCARGLDDSERAALNAAIDHLDSLIAQRASRHGFTFADARKAFSGHEICSAGPWMRSVDLLDLTQSYHPTASGQSLGYLPLFTRTA</sequence>
<evidence type="ECO:0000313" key="5">
    <source>
        <dbReference type="EMBL" id="SEB95568.1"/>
    </source>
</evidence>
<dbReference type="GO" id="GO:0004806">
    <property type="term" value="F:triacylglycerol lipase activity"/>
    <property type="evidence" value="ECO:0007669"/>
    <property type="project" value="TreeGrafter"/>
</dbReference>
<evidence type="ECO:0000256" key="3">
    <source>
        <dbReference type="SAM" id="SignalP"/>
    </source>
</evidence>
<dbReference type="GeneID" id="95510081"/>
<evidence type="ECO:0000259" key="4">
    <source>
        <dbReference type="Pfam" id="PF13472"/>
    </source>
</evidence>
<evidence type="ECO:0000256" key="1">
    <source>
        <dbReference type="PIRSR" id="PIRSR637460-1"/>
    </source>
</evidence>
<dbReference type="InterPro" id="IPR013830">
    <property type="entry name" value="SGNH_hydro"/>
</dbReference>
<protein>
    <submittedName>
        <fullName evidence="5">GDSL-like Lipase/Acylhydrolase family protein</fullName>
    </submittedName>
</protein>
<keyword evidence="2" id="KW-1015">Disulfide bond</keyword>
<dbReference type="Pfam" id="PF13472">
    <property type="entry name" value="Lipase_GDSL_2"/>
    <property type="match status" value="1"/>
</dbReference>
<dbReference type="Gene3D" id="3.40.50.1110">
    <property type="entry name" value="SGNH hydrolase"/>
    <property type="match status" value="1"/>
</dbReference>
<dbReference type="SUPFAM" id="SSF52266">
    <property type="entry name" value="SGNH hydrolase"/>
    <property type="match status" value="1"/>
</dbReference>
<dbReference type="PANTHER" id="PTHR37981">
    <property type="entry name" value="LIPASE 2"/>
    <property type="match status" value="1"/>
</dbReference>
<gene>
    <name evidence="5" type="ORF">SAMN04490357_0817</name>
</gene>
<name>A0A1H4NL42_9ACTN</name>
<feature type="active site" evidence="1">
    <location>
        <position position="253"/>
    </location>
</feature>
<feature type="disulfide bond" evidence="2">
    <location>
        <begin position="64"/>
        <end position="88"/>
    </location>
</feature>
<accession>A0A1H4NL42</accession>
<feature type="active site" description="Nucleophile" evidence="1">
    <location>
        <position position="47"/>
    </location>
</feature>
<proteinExistence type="predicted"/>
<keyword evidence="5" id="KW-0378">Hydrolase</keyword>
<feature type="disulfide bond" evidence="2">
    <location>
        <begin position="187"/>
        <end position="234"/>
    </location>
</feature>
<dbReference type="CDD" id="cd01823">
    <property type="entry name" value="SEST_like"/>
    <property type="match status" value="1"/>
</dbReference>
<dbReference type="PANTHER" id="PTHR37981:SF1">
    <property type="entry name" value="SGNH HYDROLASE-TYPE ESTERASE DOMAIN-CONTAINING PROTEIN"/>
    <property type="match status" value="1"/>
</dbReference>
<dbReference type="InterPro" id="IPR036514">
    <property type="entry name" value="SGNH_hydro_sf"/>
</dbReference>
<dbReference type="STRING" id="67331.SAMN04490357_0817"/>
<feature type="domain" description="SGNH hydrolase-type esterase" evidence="4">
    <location>
        <begin position="43"/>
        <end position="259"/>
    </location>
</feature>
<dbReference type="EMBL" id="FNTD01000004">
    <property type="protein sequence ID" value="SEB95568.1"/>
    <property type="molecule type" value="Genomic_DNA"/>
</dbReference>